<evidence type="ECO:0000256" key="3">
    <source>
        <dbReference type="ARBA" id="ARBA00022737"/>
    </source>
</evidence>
<accession>M2Y425</accession>
<dbReference type="GeneID" id="17089299"/>
<keyword evidence="3" id="KW-0677">Repeat</keyword>
<evidence type="ECO:0000256" key="6">
    <source>
        <dbReference type="PROSITE-ProRule" id="PRU00176"/>
    </source>
</evidence>
<name>M2Y425_GALSU</name>
<dbReference type="OrthoDB" id="10258585at2759"/>
<dbReference type="InterPro" id="IPR034392">
    <property type="entry name" value="TatSF1-like_RRM1"/>
</dbReference>
<dbReference type="Gramene" id="EME30579">
    <property type="protein sequence ID" value="EME30579"/>
    <property type="gene ID" value="Gasu_20410"/>
</dbReference>
<dbReference type="eggNOG" id="KOG1548">
    <property type="taxonomic scope" value="Eukaryota"/>
</dbReference>
<dbReference type="Pfam" id="PF14237">
    <property type="entry name" value="GYF_2"/>
    <property type="match status" value="1"/>
</dbReference>
<dbReference type="GO" id="GO:0003723">
    <property type="term" value="F:RNA binding"/>
    <property type="evidence" value="ECO:0007669"/>
    <property type="project" value="UniProtKB-UniRule"/>
</dbReference>
<evidence type="ECO:0000313" key="9">
    <source>
        <dbReference type="Proteomes" id="UP000030680"/>
    </source>
</evidence>
<dbReference type="InterPro" id="IPR025640">
    <property type="entry name" value="GYF_2"/>
</dbReference>
<dbReference type="Gene3D" id="3.30.70.330">
    <property type="match status" value="2"/>
</dbReference>
<dbReference type="PANTHER" id="PTHR15608:SF0">
    <property type="entry name" value="HIV TAT-SPECIFIC FACTOR 1"/>
    <property type="match status" value="1"/>
</dbReference>
<proteinExistence type="inferred from homology"/>
<dbReference type="GO" id="GO:0000398">
    <property type="term" value="P:mRNA splicing, via spliceosome"/>
    <property type="evidence" value="ECO:0007669"/>
    <property type="project" value="InterPro"/>
</dbReference>
<dbReference type="KEGG" id="gsl:Gasu_20410"/>
<protein>
    <submittedName>
        <fullName evidence="8">RNA-binding protein</fullName>
    </submittedName>
</protein>
<organism evidence="8 9">
    <name type="scientific">Galdieria sulphuraria</name>
    <name type="common">Red alga</name>
    <dbReference type="NCBI Taxonomy" id="130081"/>
    <lineage>
        <taxon>Eukaryota</taxon>
        <taxon>Rhodophyta</taxon>
        <taxon>Bangiophyceae</taxon>
        <taxon>Galdieriales</taxon>
        <taxon>Galdieriaceae</taxon>
        <taxon>Galdieria</taxon>
    </lineage>
</organism>
<dbReference type="EMBL" id="KB454498">
    <property type="protein sequence ID" value="EME30579.1"/>
    <property type="molecule type" value="Genomic_DNA"/>
</dbReference>
<dbReference type="STRING" id="130081.M2Y425"/>
<dbReference type="SMART" id="SM00360">
    <property type="entry name" value="RRM"/>
    <property type="match status" value="2"/>
</dbReference>
<evidence type="ECO:0000256" key="2">
    <source>
        <dbReference type="ARBA" id="ARBA00022664"/>
    </source>
</evidence>
<evidence type="ECO:0000256" key="5">
    <source>
        <dbReference type="ARBA" id="ARBA00023187"/>
    </source>
</evidence>
<keyword evidence="5" id="KW-0508">mRNA splicing</keyword>
<evidence type="ECO:0000256" key="1">
    <source>
        <dbReference type="ARBA" id="ARBA00007747"/>
    </source>
</evidence>
<evidence type="ECO:0000259" key="7">
    <source>
        <dbReference type="PROSITE" id="PS50102"/>
    </source>
</evidence>
<dbReference type="PANTHER" id="PTHR15608">
    <property type="entry name" value="SPLICING FACTOR U2AF-ASSOCIATED PROTEIN 2"/>
    <property type="match status" value="1"/>
</dbReference>
<evidence type="ECO:0000256" key="4">
    <source>
        <dbReference type="ARBA" id="ARBA00022884"/>
    </source>
</evidence>
<keyword evidence="9" id="KW-1185">Reference proteome</keyword>
<dbReference type="CDD" id="cd12282">
    <property type="entry name" value="RRM2_TatSF1_like"/>
    <property type="match status" value="1"/>
</dbReference>
<dbReference type="GO" id="GO:0005684">
    <property type="term" value="C:U2-type spliceosomal complex"/>
    <property type="evidence" value="ECO:0007669"/>
    <property type="project" value="TreeGrafter"/>
</dbReference>
<dbReference type="FunFam" id="3.30.70.330:FF:000105">
    <property type="entry name" value="HIV Tat-specific factor 1 homolog"/>
    <property type="match status" value="1"/>
</dbReference>
<dbReference type="GO" id="GO:0005686">
    <property type="term" value="C:U2 snRNP"/>
    <property type="evidence" value="ECO:0007669"/>
    <property type="project" value="TreeGrafter"/>
</dbReference>
<feature type="domain" description="RRM" evidence="7">
    <location>
        <begin position="143"/>
        <end position="231"/>
    </location>
</feature>
<dbReference type="InterPro" id="IPR035979">
    <property type="entry name" value="RBD_domain_sf"/>
</dbReference>
<dbReference type="CDD" id="cd12281">
    <property type="entry name" value="RRM1_TatSF1_like"/>
    <property type="match status" value="1"/>
</dbReference>
<dbReference type="OMA" id="IVISKPM"/>
<sequence>MEKDKIWYQSLEGNTVGPVTFEDLRDLVERGEIDGLTRIFLEALDRWTVVSEEPELRELVELIASREDDSVKASEASLANNAALEDVLNDNIGEPNLERSNTSSKKKLTLEDLKKKERKRLKRAEQKKKKRERWNEEVAKNNTSVYFTGIPSDATEEEVVEFFSKCGILKVDAYSGKAKVKLYRDKLGYLKGDGVVTYALQPSVENAFKVLDQTEFRFGTGTRIHLEPARFELKGEDFIPRKVPNTGKPLFSTKQLIEQKTSWNDGVDDGRGLRIVILKKVFEPKEALTDPHYYEDIRKDMLEECSKLGEIEKLTVFERNPEGVVAVRFRSPAAAESCIELMTGRWYGGRQLEAEFYDGKTDYRYKETEEERKERIKKFEEWLGEDETADDGGVSFLDAY</sequence>
<gene>
    <name evidence="8" type="ORF">Gasu_20410</name>
</gene>
<dbReference type="RefSeq" id="XP_005707099.1">
    <property type="nucleotide sequence ID" value="XM_005707042.1"/>
</dbReference>
<dbReference type="InterPro" id="IPR034393">
    <property type="entry name" value="TatSF1-like"/>
</dbReference>
<dbReference type="InterPro" id="IPR000504">
    <property type="entry name" value="RRM_dom"/>
</dbReference>
<reference evidence="9" key="1">
    <citation type="journal article" date="2013" name="Science">
        <title>Gene transfer from bacteria and archaea facilitated evolution of an extremophilic eukaryote.</title>
        <authorList>
            <person name="Schonknecht G."/>
            <person name="Chen W.H."/>
            <person name="Ternes C.M."/>
            <person name="Barbier G.G."/>
            <person name="Shrestha R.P."/>
            <person name="Stanke M."/>
            <person name="Brautigam A."/>
            <person name="Baker B.J."/>
            <person name="Banfield J.F."/>
            <person name="Garavito R.M."/>
            <person name="Carr K."/>
            <person name="Wilkerson C."/>
            <person name="Rensing S.A."/>
            <person name="Gagneul D."/>
            <person name="Dickenson N.E."/>
            <person name="Oesterhelt C."/>
            <person name="Lercher M.J."/>
            <person name="Weber A.P."/>
        </authorList>
    </citation>
    <scope>NUCLEOTIDE SEQUENCE [LARGE SCALE GENOMIC DNA]</scope>
    <source>
        <strain evidence="9">074W</strain>
    </source>
</reference>
<dbReference type="InterPro" id="IPR012677">
    <property type="entry name" value="Nucleotide-bd_a/b_plait_sf"/>
</dbReference>
<dbReference type="Proteomes" id="UP000030680">
    <property type="component" value="Unassembled WGS sequence"/>
</dbReference>
<dbReference type="Pfam" id="PF00076">
    <property type="entry name" value="RRM_1"/>
    <property type="match status" value="1"/>
</dbReference>
<keyword evidence="4 6" id="KW-0694">RNA-binding</keyword>
<dbReference type="AlphaFoldDB" id="M2Y425"/>
<dbReference type="SUPFAM" id="SSF54928">
    <property type="entry name" value="RNA-binding domain, RBD"/>
    <property type="match status" value="2"/>
</dbReference>
<keyword evidence="2" id="KW-0507">mRNA processing</keyword>
<comment type="similarity">
    <text evidence="1">Belongs to the HTATSF1 family.</text>
</comment>
<evidence type="ECO:0000313" key="8">
    <source>
        <dbReference type="EMBL" id="EME30579.1"/>
    </source>
</evidence>
<dbReference type="PROSITE" id="PS50102">
    <property type="entry name" value="RRM"/>
    <property type="match status" value="1"/>
</dbReference>